<keyword evidence="2" id="KW-1185">Reference proteome</keyword>
<proteinExistence type="predicted"/>
<reference evidence="2" key="1">
    <citation type="journal article" date="2024" name="J Bioinform Genom">
        <title>Complete genome sequence of the type strain bacterium Sphaerochaeta associata GLS2t (VKM B-2742)t.</title>
        <authorList>
            <person name="Troshina O.Y."/>
            <person name="Tepeeva A.N."/>
            <person name="Arzamasceva V.O."/>
            <person name="Whitman W.B."/>
            <person name="Varghese N."/>
            <person name="Shapiro N."/>
            <person name="Woyke T."/>
            <person name="Kripides N.C."/>
            <person name="Vasilenko O.V."/>
        </authorList>
    </citation>
    <scope>NUCLEOTIDE SEQUENCE [LARGE SCALE GENOMIC DNA]</scope>
    <source>
        <strain evidence="2">GLS2T</strain>
    </source>
</reference>
<name>A0ABY4DEG7_9SPIR</name>
<evidence type="ECO:0000313" key="1">
    <source>
        <dbReference type="EMBL" id="UOM51504.1"/>
    </source>
</evidence>
<dbReference type="EMBL" id="CP094929">
    <property type="protein sequence ID" value="UOM51504.1"/>
    <property type="molecule type" value="Genomic_DNA"/>
</dbReference>
<gene>
    <name evidence="1" type="ORF">MUG09_01795</name>
</gene>
<evidence type="ECO:0000313" key="2">
    <source>
        <dbReference type="Proteomes" id="UP000829708"/>
    </source>
</evidence>
<dbReference type="InterPro" id="IPR025591">
    <property type="entry name" value="RloB"/>
</dbReference>
<sequence length="140" mass="15836">MVEGDQVWFVIDTDAWGEAIPELKSLCRSRPGWFVAESNPCFEVWLYYHVFSDAAWTIPLQGCSEWKNLVNAGIPGGFDSRKHPVLIGDAIQNARINFRAIGDEVLYGSTEVFKLSKAMYPLIASVVEKARRYHEDGLRV</sequence>
<protein>
    <submittedName>
        <fullName evidence="1">RloB family protein</fullName>
    </submittedName>
</protein>
<dbReference type="Pfam" id="PF13707">
    <property type="entry name" value="RloB"/>
    <property type="match status" value="1"/>
</dbReference>
<organism evidence="1 2">
    <name type="scientific">Sphaerochaeta associata</name>
    <dbReference type="NCBI Taxonomy" id="1129264"/>
    <lineage>
        <taxon>Bacteria</taxon>
        <taxon>Pseudomonadati</taxon>
        <taxon>Spirochaetota</taxon>
        <taxon>Spirochaetia</taxon>
        <taxon>Spirochaetales</taxon>
        <taxon>Sphaerochaetaceae</taxon>
        <taxon>Sphaerochaeta</taxon>
    </lineage>
</organism>
<accession>A0ABY4DEG7</accession>
<dbReference type="RefSeq" id="WP_244772907.1">
    <property type="nucleotide sequence ID" value="NZ_CP094929.1"/>
</dbReference>
<dbReference type="Proteomes" id="UP000829708">
    <property type="component" value="Chromosome"/>
</dbReference>